<evidence type="ECO:0000313" key="2">
    <source>
        <dbReference type="EMBL" id="RKP53132.1"/>
    </source>
</evidence>
<feature type="transmembrane region" description="Helical" evidence="1">
    <location>
        <begin position="42"/>
        <end position="61"/>
    </location>
</feature>
<dbReference type="Proteomes" id="UP000282076">
    <property type="component" value="Unassembled WGS sequence"/>
</dbReference>
<comment type="caution">
    <text evidence="2">The sequence shown here is derived from an EMBL/GenBank/DDBJ whole genome shotgun (WGS) entry which is preliminary data.</text>
</comment>
<dbReference type="AlphaFoldDB" id="A0A494XTI9"/>
<evidence type="ECO:0000256" key="1">
    <source>
        <dbReference type="SAM" id="Phobius"/>
    </source>
</evidence>
<name>A0A494XTI9_9BACL</name>
<sequence length="152" mass="17574">MLREIKHLVKSPSRIGTIIGMIVIISSQSILVLRSWDQRGVFYASLMTVLLCLVVLLLALYRTYFKKPTEICLSNEQIILNGNIIHSRDIKLIITRGYFKPVIGILPYRRKIVPSGMAFRYSKDEDRGISDLKNWAKMNNVKMVNKSFQTWI</sequence>
<keyword evidence="1" id="KW-0812">Transmembrane</keyword>
<dbReference type="RefSeq" id="WP_120977876.1">
    <property type="nucleotide sequence ID" value="NZ_RBZM01000006.1"/>
</dbReference>
<organism evidence="2 3">
    <name type="scientific">Cohnella endophytica</name>
    <dbReference type="NCBI Taxonomy" id="2419778"/>
    <lineage>
        <taxon>Bacteria</taxon>
        <taxon>Bacillati</taxon>
        <taxon>Bacillota</taxon>
        <taxon>Bacilli</taxon>
        <taxon>Bacillales</taxon>
        <taxon>Paenibacillaceae</taxon>
        <taxon>Cohnella</taxon>
    </lineage>
</organism>
<keyword evidence="1" id="KW-0472">Membrane</keyword>
<feature type="transmembrane region" description="Helical" evidence="1">
    <location>
        <begin position="15"/>
        <end position="36"/>
    </location>
</feature>
<dbReference type="OrthoDB" id="2666190at2"/>
<keyword evidence="3" id="KW-1185">Reference proteome</keyword>
<protein>
    <submittedName>
        <fullName evidence="2">Uncharacterized protein</fullName>
    </submittedName>
</protein>
<proteinExistence type="predicted"/>
<accession>A0A494XTI9</accession>
<keyword evidence="1" id="KW-1133">Transmembrane helix</keyword>
<gene>
    <name evidence="2" type="ORF">D7Z26_15495</name>
</gene>
<reference evidence="2 3" key="1">
    <citation type="submission" date="2018-10" db="EMBL/GenBank/DDBJ databases">
        <title>Cohnella sp. M2MS4P-1, whole genome shotgun sequence.</title>
        <authorList>
            <person name="Tuo L."/>
        </authorList>
    </citation>
    <scope>NUCLEOTIDE SEQUENCE [LARGE SCALE GENOMIC DNA]</scope>
    <source>
        <strain evidence="2 3">M2MS4P-1</strain>
    </source>
</reference>
<dbReference type="EMBL" id="RBZM01000006">
    <property type="protein sequence ID" value="RKP53132.1"/>
    <property type="molecule type" value="Genomic_DNA"/>
</dbReference>
<evidence type="ECO:0000313" key="3">
    <source>
        <dbReference type="Proteomes" id="UP000282076"/>
    </source>
</evidence>